<comment type="similarity">
    <text evidence="1">Belongs to the bacterial reverse transcriptase family.</text>
</comment>
<gene>
    <name evidence="3" type="ORF">AXW67_22350</name>
</gene>
<dbReference type="InterPro" id="IPR000477">
    <property type="entry name" value="RT_dom"/>
</dbReference>
<proteinExistence type="inferred from homology"/>
<accession>A0A176YXP6</accession>
<evidence type="ECO:0000313" key="3">
    <source>
        <dbReference type="EMBL" id="OAF11561.1"/>
    </source>
</evidence>
<dbReference type="PROSITE" id="PS50878">
    <property type="entry name" value="RT_POL"/>
    <property type="match status" value="1"/>
</dbReference>
<dbReference type="EMBL" id="LSEF01000089">
    <property type="protein sequence ID" value="OAF11561.1"/>
    <property type="molecule type" value="Genomic_DNA"/>
</dbReference>
<reference evidence="3 4" key="1">
    <citation type="submission" date="2016-02" db="EMBL/GenBank/DDBJ databases">
        <title>Draft genome sequence of the strain BR 10247T Bradyrhizobium neotropicale isolated from nodules of Centrolobium paraense.</title>
        <authorList>
            <person name="Simoes-Araujo J.L."/>
            <person name="Barauna A.C."/>
            <person name="Silva K."/>
            <person name="Zilli J.E."/>
        </authorList>
    </citation>
    <scope>NUCLEOTIDE SEQUENCE [LARGE SCALE GENOMIC DNA]</scope>
    <source>
        <strain evidence="3 4">BR 10247</strain>
    </source>
</reference>
<name>A0A176YXP6_9BRAD</name>
<dbReference type="InterPro" id="IPR043502">
    <property type="entry name" value="DNA/RNA_pol_sf"/>
</dbReference>
<evidence type="ECO:0000313" key="4">
    <source>
        <dbReference type="Proteomes" id="UP000077173"/>
    </source>
</evidence>
<protein>
    <recommendedName>
        <fullName evidence="2">Reverse transcriptase domain-containing protein</fullName>
    </recommendedName>
</protein>
<keyword evidence="4" id="KW-1185">Reference proteome</keyword>
<sequence length="486" mass="53721">MHTAPSEPWGSDLELWPRAGALIGPHTTGVQMVDDLYKRLRSREVLHRSWAAVKQSGLASPSETTVTAIRRYDETWLSNLEQIGKRLRGNTFRFDGEEGLTIPKGKGKGLRPVVMAPIANRIVRRAILEVLQGYGCDSSRKTWHGVPAVRQIMETRTSVGGIKDRGVPHGLSLIDEAVRSGKTSFVRSDIKNFFTRIPLPEVNAFIAEAVADRAFADIFKAALTTNLTNRAQLEERKHFKLFPDDDVGVAQGSALSALAANIALRSFDKRMNDRGIVCVRYIDDFIMLGASPAKVRAAYVAAREHLALMGMDVYDRTDDAARHAGKFDEGNIYSGTDVLGYKVSETSRQPSAAAIQAFRKKCDVIVEQAKKQMSLAASGQSPPNGQGYHQAMVMLHKTVRGWSQAFRHTTATQVFQSLDREIDRRIEDMRAFALTLTQGATAQSRRRVMGIQLLGETPSHPLPIIPAQQRHIPERDDDLGDMAPAA</sequence>
<evidence type="ECO:0000256" key="1">
    <source>
        <dbReference type="ARBA" id="ARBA00034120"/>
    </source>
</evidence>
<dbReference type="PANTHER" id="PTHR34047">
    <property type="entry name" value="NUCLEAR INTRON MATURASE 1, MITOCHONDRIAL-RELATED"/>
    <property type="match status" value="1"/>
</dbReference>
<evidence type="ECO:0000259" key="2">
    <source>
        <dbReference type="PROSITE" id="PS50878"/>
    </source>
</evidence>
<dbReference type="SUPFAM" id="SSF56672">
    <property type="entry name" value="DNA/RNA polymerases"/>
    <property type="match status" value="1"/>
</dbReference>
<dbReference type="Proteomes" id="UP000077173">
    <property type="component" value="Unassembled WGS sequence"/>
</dbReference>
<comment type="caution">
    <text evidence="3">The sequence shown here is derived from an EMBL/GenBank/DDBJ whole genome shotgun (WGS) entry which is preliminary data.</text>
</comment>
<dbReference type="InterPro" id="IPR051083">
    <property type="entry name" value="GrpII_Intron_Splice-Mob/Def"/>
</dbReference>
<dbReference type="PANTHER" id="PTHR34047:SF8">
    <property type="entry name" value="PROTEIN YKFC"/>
    <property type="match status" value="1"/>
</dbReference>
<organism evidence="3 4">
    <name type="scientific">Bradyrhizobium neotropicale</name>
    <dbReference type="NCBI Taxonomy" id="1497615"/>
    <lineage>
        <taxon>Bacteria</taxon>
        <taxon>Pseudomonadati</taxon>
        <taxon>Pseudomonadota</taxon>
        <taxon>Alphaproteobacteria</taxon>
        <taxon>Hyphomicrobiales</taxon>
        <taxon>Nitrobacteraceae</taxon>
        <taxon>Bradyrhizobium</taxon>
    </lineage>
</organism>
<dbReference type="GeneID" id="32580733"/>
<dbReference type="Pfam" id="PF00078">
    <property type="entry name" value="RVT_1"/>
    <property type="match status" value="1"/>
</dbReference>
<dbReference type="AlphaFoldDB" id="A0A176YXP6"/>
<feature type="domain" description="Reverse transcriptase" evidence="2">
    <location>
        <begin position="83"/>
        <end position="338"/>
    </location>
</feature>